<evidence type="ECO:0000256" key="6">
    <source>
        <dbReference type="ARBA" id="ARBA00023170"/>
    </source>
</evidence>
<dbReference type="CDD" id="cd15047">
    <property type="entry name" value="7tmC_GABA-B-like"/>
    <property type="match status" value="1"/>
</dbReference>
<sequence>MILSSEVAIQLAADNIKSNILTDVELKFTRYYSDQSSPGKTSWIAVSMIEDGVDAVIGDMVSEMTEASASLTGLWQIPQCSCASASLTLSDKKQYPYFFRTAGSAVLFGESLVDWVNNMKWDMFALVYTNDLIGQQVLQAMSSRASEYGITTMTRIPLYSLKEDRIEKSLSTLEESGCRVVVLADSRTIDQVLILKKAMQMGLMNKGWVWIVMNDISPVLLEKIQSPEELAMYDGLMFISGLWDLKGLPEYDNLNRLWKTQQVPDDFTTKEDWSTLGLSYNAPSAYACTELLALGLSHALDNYPGGRPAGISDLRNSAFNSSNMTPYSYNLNYTGPSGDLQSGYFELLYMQKGLSVPYATIKVKKFEFYPNTSILYLGPSTEKPTAMMARYALNPSVHNAAGITALVICSIGIPIMVASPVFCYLQLSGISMIYTSILLYLGKPNVGKCIAVVLLTVIGFVLVIGSLIAKNYRFQNVFTVRTTRLKSYYLVRIVALFVIIAITPLIVWYALYPVVVKDIMVSNTTYCWLCTYPAAKVGYWGHITISEIVVLIWCSILIIISAFLAFKTRTVSSKWSETTQITYVSYNTGIASLVACPGFFLSTENYSISMFLKISSVLFAATFTLVVLYLPKFIIIARHIIKHNKKLSLYRMNTSSEVELTKHTYSTSSDEKVNLNLVARNLFDFTVEAHEGILPVKKMARYEFFSIWELKHIILVPLKRFFVLSNKTGDGATMHAYVDCEIVNSTEENHHIFRVRTDVGLVFLFQVSDNTALKRWIKWFKGGAPASDNNTTNQVAIATEDQQVLPLDQLSRPKMQTATFGVGDSSSSVAQPLVAAYSSFYSTNLMTNSHQQSQMNSESYSTMHGQSMLSTQPEQHMGASNSFGIMDSNWQRYP</sequence>
<dbReference type="InterPro" id="IPR028082">
    <property type="entry name" value="Peripla_BP_I"/>
</dbReference>
<accession>A0A8H7QYZ2</accession>
<dbReference type="EMBL" id="JAEPRD010000085">
    <property type="protein sequence ID" value="KAG2200308.1"/>
    <property type="molecule type" value="Genomic_DNA"/>
</dbReference>
<dbReference type="Gene3D" id="3.40.50.2300">
    <property type="match status" value="2"/>
</dbReference>
<keyword evidence="7" id="KW-0325">Glycoprotein</keyword>
<evidence type="ECO:0000256" key="9">
    <source>
        <dbReference type="SAM" id="Phobius"/>
    </source>
</evidence>
<gene>
    <name evidence="11" type="ORF">INT47_000301</name>
</gene>
<dbReference type="GO" id="GO:0038039">
    <property type="term" value="C:G protein-coupled receptor heterodimeric complex"/>
    <property type="evidence" value="ECO:0007669"/>
    <property type="project" value="TreeGrafter"/>
</dbReference>
<keyword evidence="6" id="KW-0675">Receptor</keyword>
<dbReference type="InterPro" id="IPR001828">
    <property type="entry name" value="ANF_lig-bd_rcpt"/>
</dbReference>
<dbReference type="GO" id="GO:0007214">
    <property type="term" value="P:gamma-aminobutyric acid signaling pathway"/>
    <property type="evidence" value="ECO:0007669"/>
    <property type="project" value="TreeGrafter"/>
</dbReference>
<comment type="caution">
    <text evidence="11">The sequence shown here is derived from an EMBL/GenBank/DDBJ whole genome shotgun (WGS) entry which is preliminary data.</text>
</comment>
<dbReference type="AlphaFoldDB" id="A0A8H7QYZ2"/>
<dbReference type="InterPro" id="IPR002455">
    <property type="entry name" value="GPCR3_GABA-B"/>
</dbReference>
<evidence type="ECO:0000256" key="7">
    <source>
        <dbReference type="ARBA" id="ARBA00023180"/>
    </source>
</evidence>
<feature type="transmembrane region" description="Helical" evidence="9">
    <location>
        <begin position="397"/>
        <end position="418"/>
    </location>
</feature>
<evidence type="ECO:0000256" key="1">
    <source>
        <dbReference type="ARBA" id="ARBA00004141"/>
    </source>
</evidence>
<evidence type="ECO:0000313" key="11">
    <source>
        <dbReference type="EMBL" id="KAG2200308.1"/>
    </source>
</evidence>
<evidence type="ECO:0000256" key="2">
    <source>
        <dbReference type="ARBA" id="ARBA00022692"/>
    </source>
</evidence>
<organism evidence="11 12">
    <name type="scientific">Mucor saturninus</name>
    <dbReference type="NCBI Taxonomy" id="64648"/>
    <lineage>
        <taxon>Eukaryota</taxon>
        <taxon>Fungi</taxon>
        <taxon>Fungi incertae sedis</taxon>
        <taxon>Mucoromycota</taxon>
        <taxon>Mucoromycotina</taxon>
        <taxon>Mucoromycetes</taxon>
        <taxon>Mucorales</taxon>
        <taxon>Mucorineae</taxon>
        <taxon>Mucoraceae</taxon>
        <taxon>Mucor</taxon>
    </lineage>
</organism>
<evidence type="ECO:0000256" key="5">
    <source>
        <dbReference type="ARBA" id="ARBA00023136"/>
    </source>
</evidence>
<dbReference type="Proteomes" id="UP000603453">
    <property type="component" value="Unassembled WGS sequence"/>
</dbReference>
<keyword evidence="8" id="KW-0807">Transducer</keyword>
<evidence type="ECO:0000256" key="3">
    <source>
        <dbReference type="ARBA" id="ARBA00022989"/>
    </source>
</evidence>
<keyword evidence="3 9" id="KW-1133">Transmembrane helix</keyword>
<feature type="transmembrane region" description="Helical" evidence="9">
    <location>
        <begin position="548"/>
        <end position="566"/>
    </location>
</feature>
<comment type="subcellular location">
    <subcellularLocation>
        <location evidence="1">Membrane</location>
        <topology evidence="1">Multi-pass membrane protein</topology>
    </subcellularLocation>
</comment>
<dbReference type="PANTHER" id="PTHR10519:SF20">
    <property type="entry name" value="G-PROTEIN COUPLED RECEPTOR 156-RELATED"/>
    <property type="match status" value="1"/>
</dbReference>
<evidence type="ECO:0000313" key="12">
    <source>
        <dbReference type="Proteomes" id="UP000603453"/>
    </source>
</evidence>
<dbReference type="SUPFAM" id="SSF53822">
    <property type="entry name" value="Periplasmic binding protein-like I"/>
    <property type="match status" value="1"/>
</dbReference>
<feature type="transmembrane region" description="Helical" evidence="9">
    <location>
        <begin position="424"/>
        <end position="442"/>
    </location>
</feature>
<feature type="transmembrane region" description="Helical" evidence="9">
    <location>
        <begin position="578"/>
        <end position="600"/>
    </location>
</feature>
<dbReference type="OrthoDB" id="5597995at2759"/>
<proteinExistence type="predicted"/>
<keyword evidence="4" id="KW-0297">G-protein coupled receptor</keyword>
<evidence type="ECO:0000259" key="10">
    <source>
        <dbReference type="PROSITE" id="PS50259"/>
    </source>
</evidence>
<dbReference type="GO" id="GO:0004965">
    <property type="term" value="F:G protein-coupled GABA receptor activity"/>
    <property type="evidence" value="ECO:0007669"/>
    <property type="project" value="InterPro"/>
</dbReference>
<dbReference type="InterPro" id="IPR000337">
    <property type="entry name" value="GPCR_3"/>
</dbReference>
<evidence type="ECO:0000256" key="4">
    <source>
        <dbReference type="ARBA" id="ARBA00023040"/>
    </source>
</evidence>
<dbReference type="Pfam" id="PF01094">
    <property type="entry name" value="ANF_receptor"/>
    <property type="match status" value="1"/>
</dbReference>
<protein>
    <recommendedName>
        <fullName evidence="10">G-protein coupled receptors family 3 profile domain-containing protein</fullName>
    </recommendedName>
</protein>
<feature type="transmembrane region" description="Helical" evidence="9">
    <location>
        <begin position="606"/>
        <end position="630"/>
    </location>
</feature>
<dbReference type="PRINTS" id="PR01176">
    <property type="entry name" value="GABABRECEPTR"/>
</dbReference>
<keyword evidence="2 9" id="KW-0812">Transmembrane</keyword>
<feature type="transmembrane region" description="Helical" evidence="9">
    <location>
        <begin position="489"/>
        <end position="512"/>
    </location>
</feature>
<dbReference type="InterPro" id="IPR017978">
    <property type="entry name" value="GPCR_3_C"/>
</dbReference>
<reference evidence="11" key="1">
    <citation type="submission" date="2020-12" db="EMBL/GenBank/DDBJ databases">
        <title>Metabolic potential, ecology and presence of endohyphal bacteria is reflected in genomic diversity of Mucoromycotina.</title>
        <authorList>
            <person name="Muszewska A."/>
            <person name="Okrasinska A."/>
            <person name="Steczkiewicz K."/>
            <person name="Drgas O."/>
            <person name="Orlowska M."/>
            <person name="Perlinska-Lenart U."/>
            <person name="Aleksandrzak-Piekarczyk T."/>
            <person name="Szatraj K."/>
            <person name="Zielenkiewicz U."/>
            <person name="Pilsyk S."/>
            <person name="Malc E."/>
            <person name="Mieczkowski P."/>
            <person name="Kruszewska J.S."/>
            <person name="Biernat P."/>
            <person name="Pawlowska J."/>
        </authorList>
    </citation>
    <scope>NUCLEOTIDE SEQUENCE</scope>
    <source>
        <strain evidence="11">WA0000017839</strain>
    </source>
</reference>
<keyword evidence="12" id="KW-1185">Reference proteome</keyword>
<evidence type="ECO:0000256" key="8">
    <source>
        <dbReference type="ARBA" id="ARBA00023224"/>
    </source>
</evidence>
<dbReference type="PROSITE" id="PS50259">
    <property type="entry name" value="G_PROTEIN_RECEP_F3_4"/>
    <property type="match status" value="1"/>
</dbReference>
<feature type="domain" description="G-protein coupled receptors family 3 profile" evidence="10">
    <location>
        <begin position="422"/>
        <end position="636"/>
    </location>
</feature>
<dbReference type="Pfam" id="PF00003">
    <property type="entry name" value="7tm_3"/>
    <property type="match status" value="1"/>
</dbReference>
<keyword evidence="5 9" id="KW-0472">Membrane</keyword>
<feature type="transmembrane region" description="Helical" evidence="9">
    <location>
        <begin position="449"/>
        <end position="469"/>
    </location>
</feature>
<dbReference type="PRINTS" id="PR00248">
    <property type="entry name" value="GPCRMGR"/>
</dbReference>
<name>A0A8H7QYZ2_9FUNG</name>
<dbReference type="PANTHER" id="PTHR10519">
    <property type="entry name" value="GABA-B RECEPTOR"/>
    <property type="match status" value="1"/>
</dbReference>